<evidence type="ECO:0000259" key="7">
    <source>
        <dbReference type="Pfam" id="PF14833"/>
    </source>
</evidence>
<feature type="active site" evidence="4">
    <location>
        <position position="194"/>
    </location>
</feature>
<dbReference type="InterPro" id="IPR002204">
    <property type="entry name" value="3-OH-isobutyrate_DH-rel_CS"/>
</dbReference>
<dbReference type="PANTHER" id="PTHR43060:SF15">
    <property type="entry name" value="3-HYDROXYISOBUTYRATE DEHYDROGENASE-LIKE 1, MITOCHONDRIAL-RELATED"/>
    <property type="match status" value="1"/>
</dbReference>
<keyword evidence="3" id="KW-0520">NAD</keyword>
<dbReference type="SUPFAM" id="SSF48179">
    <property type="entry name" value="6-phosphogluconate dehydrogenase C-terminal domain-like"/>
    <property type="match status" value="1"/>
</dbReference>
<dbReference type="InterPro" id="IPR013328">
    <property type="entry name" value="6PGD_dom2"/>
</dbReference>
<sequence>MRTDDASSTPASPAAPAPSTAEDASARLGVIGLGSMGEPMAGHLLAARGSLVLHSRSRRPALLEAGATWAETPRELAEQVDAALVMLPDLPQLAPMLEGPDGLLAAGTELLLMIGSTSSPRGIRELAERLERESEGLVRLVDVPVSGGESGARAGTLSIVAGGAEEDVARATTLLAPCGTVRHLGPLGAGEVAKACNQMIVGATMMALAEATVLAERSGIAPAALFEVLSGGYAGSRLLEDKREKLIAGDYSPGGIAAYMTKDLGFAADVAEDTESAPALLGALRSAYDELVAAGLGEEDLSVARRFIAERHGAE</sequence>
<dbReference type="EMBL" id="DWWC01000183">
    <property type="protein sequence ID" value="HJC69771.1"/>
    <property type="molecule type" value="Genomic_DNA"/>
</dbReference>
<dbReference type="GO" id="GO:0016054">
    <property type="term" value="P:organic acid catabolic process"/>
    <property type="evidence" value="ECO:0007669"/>
    <property type="project" value="UniProtKB-ARBA"/>
</dbReference>
<reference evidence="8" key="1">
    <citation type="journal article" date="2021" name="PeerJ">
        <title>Extensive microbial diversity within the chicken gut microbiome revealed by metagenomics and culture.</title>
        <authorList>
            <person name="Gilroy R."/>
            <person name="Ravi A."/>
            <person name="Getino M."/>
            <person name="Pursley I."/>
            <person name="Horton D.L."/>
            <person name="Alikhan N.F."/>
            <person name="Baker D."/>
            <person name="Gharbi K."/>
            <person name="Hall N."/>
            <person name="Watson M."/>
            <person name="Adriaenssens E.M."/>
            <person name="Foster-Nyarko E."/>
            <person name="Jarju S."/>
            <person name="Secka A."/>
            <person name="Antonio M."/>
            <person name="Oren A."/>
            <person name="Chaudhuri R.R."/>
            <person name="La Ragione R."/>
            <person name="Hildebrand F."/>
            <person name="Pallen M.J."/>
        </authorList>
    </citation>
    <scope>NUCLEOTIDE SEQUENCE</scope>
    <source>
        <strain evidence="8">CHK130-7132</strain>
    </source>
</reference>
<evidence type="ECO:0000313" key="9">
    <source>
        <dbReference type="Proteomes" id="UP000823854"/>
    </source>
</evidence>
<dbReference type="InterPro" id="IPR008927">
    <property type="entry name" value="6-PGluconate_DH-like_C_sf"/>
</dbReference>
<dbReference type="InterPro" id="IPR006115">
    <property type="entry name" value="6PGDH_NADP-bd"/>
</dbReference>
<feature type="domain" description="3-hydroxyisobutyrate dehydrogenase-like NAD-binding" evidence="7">
    <location>
        <begin position="188"/>
        <end position="304"/>
    </location>
</feature>
<feature type="domain" description="6-phosphogluconate dehydrogenase NADP-binding" evidence="6">
    <location>
        <begin position="28"/>
        <end position="180"/>
    </location>
</feature>
<accession>A0A9D2Q1H5</accession>
<evidence type="ECO:0000259" key="6">
    <source>
        <dbReference type="Pfam" id="PF03446"/>
    </source>
</evidence>
<comment type="similarity">
    <text evidence="1">Belongs to the HIBADH-related family.</text>
</comment>
<dbReference type="PIRSF" id="PIRSF000103">
    <property type="entry name" value="HIBADH"/>
    <property type="match status" value="1"/>
</dbReference>
<dbReference type="GO" id="GO:0050661">
    <property type="term" value="F:NADP binding"/>
    <property type="evidence" value="ECO:0007669"/>
    <property type="project" value="InterPro"/>
</dbReference>
<dbReference type="Gene3D" id="3.40.50.720">
    <property type="entry name" value="NAD(P)-binding Rossmann-like Domain"/>
    <property type="match status" value="1"/>
</dbReference>
<organism evidence="8 9">
    <name type="scientific">Candidatus Brachybacterium intestinipullorum</name>
    <dbReference type="NCBI Taxonomy" id="2838512"/>
    <lineage>
        <taxon>Bacteria</taxon>
        <taxon>Bacillati</taxon>
        <taxon>Actinomycetota</taxon>
        <taxon>Actinomycetes</taxon>
        <taxon>Micrococcales</taxon>
        <taxon>Dermabacteraceae</taxon>
        <taxon>Brachybacterium</taxon>
    </lineage>
</organism>
<evidence type="ECO:0000313" key="8">
    <source>
        <dbReference type="EMBL" id="HJC69771.1"/>
    </source>
</evidence>
<evidence type="ECO:0000256" key="1">
    <source>
        <dbReference type="ARBA" id="ARBA00009080"/>
    </source>
</evidence>
<proteinExistence type="inferred from homology"/>
<dbReference type="PANTHER" id="PTHR43060">
    <property type="entry name" value="3-HYDROXYISOBUTYRATE DEHYDROGENASE-LIKE 1, MITOCHONDRIAL-RELATED"/>
    <property type="match status" value="1"/>
</dbReference>
<dbReference type="InterPro" id="IPR029154">
    <property type="entry name" value="HIBADH-like_NADP-bd"/>
</dbReference>
<name>A0A9D2Q1H5_9MICO</name>
<dbReference type="Pfam" id="PF14833">
    <property type="entry name" value="NAD_binding_11"/>
    <property type="match status" value="1"/>
</dbReference>
<feature type="region of interest" description="Disordered" evidence="5">
    <location>
        <begin position="1"/>
        <end position="23"/>
    </location>
</feature>
<dbReference type="Pfam" id="PF03446">
    <property type="entry name" value="NAD_binding_2"/>
    <property type="match status" value="1"/>
</dbReference>
<dbReference type="GO" id="GO:0016491">
    <property type="term" value="F:oxidoreductase activity"/>
    <property type="evidence" value="ECO:0007669"/>
    <property type="project" value="UniProtKB-KW"/>
</dbReference>
<protein>
    <submittedName>
        <fullName evidence="8">NAD(P)-dependent oxidoreductase</fullName>
    </submittedName>
</protein>
<dbReference type="Proteomes" id="UP000823854">
    <property type="component" value="Unassembled WGS sequence"/>
</dbReference>
<gene>
    <name evidence="8" type="ORF">H9932_08860</name>
</gene>
<dbReference type="Gene3D" id="1.10.1040.10">
    <property type="entry name" value="N-(1-d-carboxylethyl)-l-norvaline Dehydrogenase, domain 2"/>
    <property type="match status" value="1"/>
</dbReference>
<dbReference type="InterPro" id="IPR036291">
    <property type="entry name" value="NAD(P)-bd_dom_sf"/>
</dbReference>
<dbReference type="PROSITE" id="PS00895">
    <property type="entry name" value="3_HYDROXYISOBUT_DH"/>
    <property type="match status" value="1"/>
</dbReference>
<dbReference type="SUPFAM" id="SSF51735">
    <property type="entry name" value="NAD(P)-binding Rossmann-fold domains"/>
    <property type="match status" value="1"/>
</dbReference>
<evidence type="ECO:0000256" key="5">
    <source>
        <dbReference type="SAM" id="MobiDB-lite"/>
    </source>
</evidence>
<comment type="caution">
    <text evidence="8">The sequence shown here is derived from an EMBL/GenBank/DDBJ whole genome shotgun (WGS) entry which is preliminary data.</text>
</comment>
<evidence type="ECO:0000256" key="2">
    <source>
        <dbReference type="ARBA" id="ARBA00023002"/>
    </source>
</evidence>
<evidence type="ECO:0000256" key="4">
    <source>
        <dbReference type="PIRSR" id="PIRSR000103-1"/>
    </source>
</evidence>
<evidence type="ECO:0000256" key="3">
    <source>
        <dbReference type="ARBA" id="ARBA00023027"/>
    </source>
</evidence>
<dbReference type="AlphaFoldDB" id="A0A9D2Q1H5"/>
<keyword evidence="2" id="KW-0560">Oxidoreductase</keyword>
<dbReference type="GO" id="GO:0051287">
    <property type="term" value="F:NAD binding"/>
    <property type="evidence" value="ECO:0007669"/>
    <property type="project" value="InterPro"/>
</dbReference>
<dbReference type="InterPro" id="IPR015815">
    <property type="entry name" value="HIBADH-related"/>
</dbReference>
<reference evidence="8" key="2">
    <citation type="submission" date="2021-04" db="EMBL/GenBank/DDBJ databases">
        <authorList>
            <person name="Gilroy R."/>
        </authorList>
    </citation>
    <scope>NUCLEOTIDE SEQUENCE</scope>
    <source>
        <strain evidence="8">CHK130-7132</strain>
    </source>
</reference>